<organism evidence="2 3">
    <name type="scientific">Rhizopus stolonifer</name>
    <name type="common">Rhizopus nigricans</name>
    <dbReference type="NCBI Taxonomy" id="4846"/>
    <lineage>
        <taxon>Eukaryota</taxon>
        <taxon>Fungi</taxon>
        <taxon>Fungi incertae sedis</taxon>
        <taxon>Mucoromycota</taxon>
        <taxon>Mucoromycotina</taxon>
        <taxon>Mucoromycetes</taxon>
        <taxon>Mucorales</taxon>
        <taxon>Mucorineae</taxon>
        <taxon>Rhizopodaceae</taxon>
        <taxon>Rhizopus</taxon>
    </lineage>
</organism>
<dbReference type="EMBL" id="PJQM01000167">
    <property type="protein sequence ID" value="RCI06380.1"/>
    <property type="molecule type" value="Genomic_DNA"/>
</dbReference>
<evidence type="ECO:0000256" key="1">
    <source>
        <dbReference type="SAM" id="MobiDB-lite"/>
    </source>
</evidence>
<accession>A0A367KW92</accession>
<feature type="region of interest" description="Disordered" evidence="1">
    <location>
        <begin position="1"/>
        <end position="21"/>
    </location>
</feature>
<dbReference type="Proteomes" id="UP000253551">
    <property type="component" value="Unassembled WGS sequence"/>
</dbReference>
<name>A0A367KW92_RHIST</name>
<evidence type="ECO:0000313" key="2">
    <source>
        <dbReference type="EMBL" id="RCI06380.1"/>
    </source>
</evidence>
<protein>
    <submittedName>
        <fullName evidence="2">Uncharacterized protein</fullName>
    </submittedName>
</protein>
<evidence type="ECO:0000313" key="3">
    <source>
        <dbReference type="Proteomes" id="UP000253551"/>
    </source>
</evidence>
<comment type="caution">
    <text evidence="2">The sequence shown here is derived from an EMBL/GenBank/DDBJ whole genome shotgun (WGS) entry which is preliminary data.</text>
</comment>
<proteinExistence type="predicted"/>
<sequence>MLAKCENNASSPAFEPKNEGRLSGTVLSQRDIILSHLILPNSYTHALFHLFTDPKQATESKEPFNFSFEKEAHTVEST</sequence>
<keyword evidence="3" id="KW-1185">Reference proteome</keyword>
<gene>
    <name evidence="2" type="ORF">CU098_013600</name>
</gene>
<reference evidence="2 3" key="1">
    <citation type="journal article" date="2018" name="G3 (Bethesda)">
        <title>Phylogenetic and Phylogenomic Definition of Rhizopus Species.</title>
        <authorList>
            <person name="Gryganskyi A.P."/>
            <person name="Golan J."/>
            <person name="Dolatabadi S."/>
            <person name="Mondo S."/>
            <person name="Robb S."/>
            <person name="Idnurm A."/>
            <person name="Muszewska A."/>
            <person name="Steczkiewicz K."/>
            <person name="Masonjones S."/>
            <person name="Liao H.L."/>
            <person name="Gajdeczka M.T."/>
            <person name="Anike F."/>
            <person name="Vuek A."/>
            <person name="Anishchenko I.M."/>
            <person name="Voigt K."/>
            <person name="de Hoog G.S."/>
            <person name="Smith M.E."/>
            <person name="Heitman J."/>
            <person name="Vilgalys R."/>
            <person name="Stajich J.E."/>
        </authorList>
    </citation>
    <scope>NUCLEOTIDE SEQUENCE [LARGE SCALE GENOMIC DNA]</scope>
    <source>
        <strain evidence="2 3">LSU 92-RS-03</strain>
    </source>
</reference>
<dbReference type="AlphaFoldDB" id="A0A367KW92"/>